<name>A0A235BDF6_9BACL</name>
<protein>
    <recommendedName>
        <fullName evidence="3">Cyclase</fullName>
    </recommendedName>
</protein>
<dbReference type="Pfam" id="PF04199">
    <property type="entry name" value="Cyclase"/>
    <property type="match status" value="1"/>
</dbReference>
<dbReference type="GO" id="GO:0004061">
    <property type="term" value="F:arylformamidase activity"/>
    <property type="evidence" value="ECO:0007669"/>
    <property type="project" value="InterPro"/>
</dbReference>
<dbReference type="OrthoDB" id="9796085at2"/>
<dbReference type="GO" id="GO:0019441">
    <property type="term" value="P:L-tryptophan catabolic process to kynurenine"/>
    <property type="evidence" value="ECO:0007669"/>
    <property type="project" value="InterPro"/>
</dbReference>
<dbReference type="RefSeq" id="WP_094263067.1">
    <property type="nucleotide sequence ID" value="NZ_NOWF01000001.1"/>
</dbReference>
<gene>
    <name evidence="1" type="ORF">CHM34_01370</name>
</gene>
<dbReference type="PANTHER" id="PTHR31118:SF12">
    <property type="entry name" value="CYCLASE-LIKE PROTEIN 2"/>
    <property type="match status" value="1"/>
</dbReference>
<evidence type="ECO:0000313" key="1">
    <source>
        <dbReference type="EMBL" id="OYD09967.1"/>
    </source>
</evidence>
<evidence type="ECO:0008006" key="3">
    <source>
        <dbReference type="Google" id="ProtNLM"/>
    </source>
</evidence>
<reference evidence="1 2" key="1">
    <citation type="submission" date="2017-07" db="EMBL/GenBank/DDBJ databases">
        <title>The genome sequence of Paludifilum halophilum highlights mechanisms for microbial adaptation to high salt environemnts.</title>
        <authorList>
            <person name="Belbahri L."/>
        </authorList>
    </citation>
    <scope>NUCLEOTIDE SEQUENCE [LARGE SCALE GENOMIC DNA]</scope>
    <source>
        <strain evidence="1 2">DSM 102817</strain>
    </source>
</reference>
<evidence type="ECO:0000313" key="2">
    <source>
        <dbReference type="Proteomes" id="UP000215459"/>
    </source>
</evidence>
<organism evidence="1 2">
    <name type="scientific">Paludifilum halophilum</name>
    <dbReference type="NCBI Taxonomy" id="1642702"/>
    <lineage>
        <taxon>Bacteria</taxon>
        <taxon>Bacillati</taxon>
        <taxon>Bacillota</taxon>
        <taxon>Bacilli</taxon>
        <taxon>Bacillales</taxon>
        <taxon>Thermoactinomycetaceae</taxon>
        <taxon>Paludifilum</taxon>
    </lineage>
</organism>
<dbReference type="InterPro" id="IPR007325">
    <property type="entry name" value="KFase/CYL"/>
</dbReference>
<keyword evidence="2" id="KW-1185">Reference proteome</keyword>
<dbReference type="AlphaFoldDB" id="A0A235BDF6"/>
<dbReference type="EMBL" id="NOWF01000001">
    <property type="protein sequence ID" value="OYD09967.1"/>
    <property type="molecule type" value="Genomic_DNA"/>
</dbReference>
<sequence length="269" mass="30318">METFERNGMRITLIDLSDRLDNDTRPYELNPHEIHYSKHEESVPVTEKMLGIGKEHWQDGMGWAVEEITLSTHSGTHVDAPYHYGPESDGNPARTIDQVPLHWCYGNGVVLDMRDKAIGEGISDVDVQKELDRIGYTIKPYDIVLVHTGASKRFGSPNYAFKQPGLTRSAVEWLLDQGVKLIGIDAWGLDRPFDVMAKEAKEGKTPFWEAHLVGREKEYCQIEKLCNLDQIPKPFGFKVCAFPIHIADASGGWSRVVAVVEEKIQTEEG</sequence>
<comment type="caution">
    <text evidence="1">The sequence shown here is derived from an EMBL/GenBank/DDBJ whole genome shotgun (WGS) entry which is preliminary data.</text>
</comment>
<dbReference type="SUPFAM" id="SSF102198">
    <property type="entry name" value="Putative cyclase"/>
    <property type="match status" value="1"/>
</dbReference>
<dbReference type="InterPro" id="IPR037175">
    <property type="entry name" value="KFase_sf"/>
</dbReference>
<dbReference type="PANTHER" id="PTHR31118">
    <property type="entry name" value="CYCLASE-LIKE PROTEIN 2"/>
    <property type="match status" value="1"/>
</dbReference>
<accession>A0A235BDF6</accession>
<dbReference type="Proteomes" id="UP000215459">
    <property type="component" value="Unassembled WGS sequence"/>
</dbReference>
<dbReference type="Gene3D" id="3.50.30.50">
    <property type="entry name" value="Putative cyclase"/>
    <property type="match status" value="1"/>
</dbReference>
<proteinExistence type="predicted"/>